<dbReference type="Gene3D" id="3.40.5.90">
    <property type="entry name" value="CDGSH iron-sulfur domain, mitoNEET-type"/>
    <property type="match status" value="2"/>
</dbReference>
<dbReference type="PhylomeDB" id="D2A3Y9"/>
<dbReference type="GO" id="GO:0051604">
    <property type="term" value="P:protein maturation"/>
    <property type="evidence" value="ECO:0000318"/>
    <property type="project" value="GO_Central"/>
</dbReference>
<evidence type="ECO:0000256" key="5">
    <source>
        <dbReference type="ARBA" id="ARBA00034078"/>
    </source>
</evidence>
<dbReference type="PANTHER" id="PTHR46491:SF3">
    <property type="entry name" value="CDGSH IRON-SULFUR DOMAIN-CONTAINING PROTEIN 3, MITOCHONDRIAL"/>
    <property type="match status" value="1"/>
</dbReference>
<dbReference type="STRING" id="7070.D2A3Y9"/>
<evidence type="ECO:0000313" key="8">
    <source>
        <dbReference type="Proteomes" id="UP000007266"/>
    </source>
</evidence>
<feature type="domain" description="Iron-binding zinc finger CDGSH type" evidence="6">
    <location>
        <begin position="95"/>
        <end position="130"/>
    </location>
</feature>
<dbReference type="SMART" id="SM00704">
    <property type="entry name" value="ZnF_CDGSH"/>
    <property type="match status" value="2"/>
</dbReference>
<dbReference type="EMBL" id="KQ971348">
    <property type="protein sequence ID" value="EFA04864.1"/>
    <property type="molecule type" value="Genomic_DNA"/>
</dbReference>
<dbReference type="PANTHER" id="PTHR46491">
    <property type="entry name" value="CDGSH IRON SULFUR DOMAIN PROTEIN HOMOLOG"/>
    <property type="match status" value="1"/>
</dbReference>
<evidence type="ECO:0000256" key="2">
    <source>
        <dbReference type="ARBA" id="ARBA00022723"/>
    </source>
</evidence>
<dbReference type="AlphaFoldDB" id="D2A3Y9"/>
<evidence type="ECO:0000256" key="4">
    <source>
        <dbReference type="ARBA" id="ARBA00023014"/>
    </source>
</evidence>
<dbReference type="OMA" id="TGDYWLC"/>
<reference evidence="7 8" key="2">
    <citation type="journal article" date="2010" name="Nucleic Acids Res.">
        <title>BeetleBase in 2010: revisions to provide comprehensive genomic information for Tribolium castaneum.</title>
        <authorList>
            <person name="Kim H.S."/>
            <person name="Murphy T."/>
            <person name="Xia J."/>
            <person name="Caragea D."/>
            <person name="Park Y."/>
            <person name="Beeman R.W."/>
            <person name="Lorenzen M.D."/>
            <person name="Butcher S."/>
            <person name="Manak J.R."/>
            <person name="Brown S.J."/>
        </authorList>
    </citation>
    <scope>GENOME REANNOTATION</scope>
    <source>
        <strain evidence="7 8">Georgia GA2</strain>
    </source>
</reference>
<evidence type="ECO:0000256" key="1">
    <source>
        <dbReference type="ARBA" id="ARBA00022714"/>
    </source>
</evidence>
<dbReference type="InterPro" id="IPR042216">
    <property type="entry name" value="MitoNEET_CISD"/>
</dbReference>
<evidence type="ECO:0000313" key="7">
    <source>
        <dbReference type="EMBL" id="EFA04864.1"/>
    </source>
</evidence>
<keyword evidence="2" id="KW-0479">Metal-binding</keyword>
<organism evidence="7 8">
    <name type="scientific">Tribolium castaneum</name>
    <name type="common">Red flour beetle</name>
    <dbReference type="NCBI Taxonomy" id="7070"/>
    <lineage>
        <taxon>Eukaryota</taxon>
        <taxon>Metazoa</taxon>
        <taxon>Ecdysozoa</taxon>
        <taxon>Arthropoda</taxon>
        <taxon>Hexapoda</taxon>
        <taxon>Insecta</taxon>
        <taxon>Pterygota</taxon>
        <taxon>Neoptera</taxon>
        <taxon>Endopterygota</taxon>
        <taxon>Coleoptera</taxon>
        <taxon>Polyphaga</taxon>
        <taxon>Cucujiformia</taxon>
        <taxon>Tenebrionidae</taxon>
        <taxon>Tenebrionidae incertae sedis</taxon>
        <taxon>Tribolium</taxon>
    </lineage>
</organism>
<dbReference type="InterPro" id="IPR018967">
    <property type="entry name" value="FeS-contain_CDGSH-typ"/>
</dbReference>
<dbReference type="GO" id="GO:0046872">
    <property type="term" value="F:metal ion binding"/>
    <property type="evidence" value="ECO:0007669"/>
    <property type="project" value="UniProtKB-KW"/>
</dbReference>
<keyword evidence="1" id="KW-0001">2Fe-2S</keyword>
<keyword evidence="8" id="KW-1185">Reference proteome</keyword>
<comment type="cofactor">
    <cofactor evidence="5">
        <name>[2Fe-2S] cluster</name>
        <dbReference type="ChEBI" id="CHEBI:190135"/>
    </cofactor>
</comment>
<dbReference type="InParanoid" id="D2A3Y9"/>
<feature type="domain" description="Iron-binding zinc finger CDGSH type" evidence="6">
    <location>
        <begin position="53"/>
        <end position="90"/>
    </location>
</feature>
<sequence>MILILKNTHPTTSAFRILPKVLFSSKSAQIPTNALKDVITADKQPENGLVYDKKPFKMPLEAGKRYSWCLCGYSHTQPFCDGTHKNQQLKIKLKPVAFKVEESKEYWLCNCKHTANRPFCDGTHKQPIVQEATSVVKQ</sequence>
<keyword evidence="4" id="KW-0411">Iron-sulfur</keyword>
<dbReference type="GO" id="GO:0051537">
    <property type="term" value="F:2 iron, 2 sulfur cluster binding"/>
    <property type="evidence" value="ECO:0000318"/>
    <property type="project" value="GO_Central"/>
</dbReference>
<accession>D2A3Y9</accession>
<protein>
    <submittedName>
        <fullName evidence="7">CDGSH iron-sulfur domain-containing protein 3, mitochondrial-like Protein</fullName>
    </submittedName>
</protein>
<dbReference type="KEGG" id="tca:660424"/>
<dbReference type="HOGENOM" id="CLU_124096_0_0_1"/>
<proteinExistence type="predicted"/>
<dbReference type="eggNOG" id="KOG4605">
    <property type="taxonomic scope" value="Eukaryota"/>
</dbReference>
<name>D2A3Y9_TRICA</name>
<evidence type="ECO:0000259" key="6">
    <source>
        <dbReference type="SMART" id="SM00704"/>
    </source>
</evidence>
<gene>
    <name evidence="7" type="primary">AUGUSTUS-3.0.2_14918</name>
    <name evidence="7" type="ORF">TcasGA2_TC014918</name>
</gene>
<evidence type="ECO:0000256" key="3">
    <source>
        <dbReference type="ARBA" id="ARBA00023004"/>
    </source>
</evidence>
<dbReference type="Proteomes" id="UP000007266">
    <property type="component" value="Linkage group 6"/>
</dbReference>
<reference evidence="7 8" key="1">
    <citation type="journal article" date="2008" name="Nature">
        <title>The genome of the model beetle and pest Tribolium castaneum.</title>
        <authorList>
            <consortium name="Tribolium Genome Sequencing Consortium"/>
            <person name="Richards S."/>
            <person name="Gibbs R.A."/>
            <person name="Weinstock G.M."/>
            <person name="Brown S.J."/>
            <person name="Denell R."/>
            <person name="Beeman R.W."/>
            <person name="Gibbs R."/>
            <person name="Beeman R.W."/>
            <person name="Brown S.J."/>
            <person name="Bucher G."/>
            <person name="Friedrich M."/>
            <person name="Grimmelikhuijzen C.J."/>
            <person name="Klingler M."/>
            <person name="Lorenzen M."/>
            <person name="Richards S."/>
            <person name="Roth S."/>
            <person name="Schroder R."/>
            <person name="Tautz D."/>
            <person name="Zdobnov E.M."/>
            <person name="Muzny D."/>
            <person name="Gibbs R.A."/>
            <person name="Weinstock G.M."/>
            <person name="Attaway T."/>
            <person name="Bell S."/>
            <person name="Buhay C.J."/>
            <person name="Chandrabose M.N."/>
            <person name="Chavez D."/>
            <person name="Clerk-Blankenburg K.P."/>
            <person name="Cree A."/>
            <person name="Dao M."/>
            <person name="Davis C."/>
            <person name="Chacko J."/>
            <person name="Dinh H."/>
            <person name="Dugan-Rocha S."/>
            <person name="Fowler G."/>
            <person name="Garner T.T."/>
            <person name="Garnes J."/>
            <person name="Gnirke A."/>
            <person name="Hawes A."/>
            <person name="Hernandez J."/>
            <person name="Hines S."/>
            <person name="Holder M."/>
            <person name="Hume J."/>
            <person name="Jhangiani S.N."/>
            <person name="Joshi V."/>
            <person name="Khan Z.M."/>
            <person name="Jackson L."/>
            <person name="Kovar C."/>
            <person name="Kowis A."/>
            <person name="Lee S."/>
            <person name="Lewis L.R."/>
            <person name="Margolis J."/>
            <person name="Morgan M."/>
            <person name="Nazareth L.V."/>
            <person name="Nguyen N."/>
            <person name="Okwuonu G."/>
            <person name="Parker D."/>
            <person name="Richards S."/>
            <person name="Ruiz S.J."/>
            <person name="Santibanez J."/>
            <person name="Savard J."/>
            <person name="Scherer S.E."/>
            <person name="Schneider B."/>
            <person name="Sodergren E."/>
            <person name="Tautz D."/>
            <person name="Vattahil S."/>
            <person name="Villasana D."/>
            <person name="White C.S."/>
            <person name="Wright R."/>
            <person name="Park Y."/>
            <person name="Beeman R.W."/>
            <person name="Lord J."/>
            <person name="Oppert B."/>
            <person name="Lorenzen M."/>
            <person name="Brown S."/>
            <person name="Wang L."/>
            <person name="Savard J."/>
            <person name="Tautz D."/>
            <person name="Richards S."/>
            <person name="Weinstock G."/>
            <person name="Gibbs R.A."/>
            <person name="Liu Y."/>
            <person name="Worley K."/>
            <person name="Weinstock G."/>
            <person name="Elsik C.G."/>
            <person name="Reese J.T."/>
            <person name="Elhaik E."/>
            <person name="Landan G."/>
            <person name="Graur D."/>
            <person name="Arensburger P."/>
            <person name="Atkinson P."/>
            <person name="Beeman R.W."/>
            <person name="Beidler J."/>
            <person name="Brown S.J."/>
            <person name="Demuth J.P."/>
            <person name="Drury D.W."/>
            <person name="Du Y.Z."/>
            <person name="Fujiwara H."/>
            <person name="Lorenzen M."/>
            <person name="Maselli V."/>
            <person name="Osanai M."/>
            <person name="Park Y."/>
            <person name="Robertson H.M."/>
            <person name="Tu Z."/>
            <person name="Wang J.J."/>
            <person name="Wang S."/>
            <person name="Richards S."/>
            <person name="Song H."/>
            <person name="Zhang L."/>
            <person name="Sodergren E."/>
            <person name="Werner D."/>
            <person name="Stanke M."/>
            <person name="Morgenstern B."/>
            <person name="Solovyev V."/>
            <person name="Kosarev P."/>
            <person name="Brown G."/>
            <person name="Chen H.C."/>
            <person name="Ermolaeva O."/>
            <person name="Hlavina W."/>
            <person name="Kapustin Y."/>
            <person name="Kiryutin B."/>
            <person name="Kitts P."/>
            <person name="Maglott D."/>
            <person name="Pruitt K."/>
            <person name="Sapojnikov V."/>
            <person name="Souvorov A."/>
            <person name="Mackey A.J."/>
            <person name="Waterhouse R.M."/>
            <person name="Wyder S."/>
            <person name="Zdobnov E.M."/>
            <person name="Zdobnov E.M."/>
            <person name="Wyder S."/>
            <person name="Kriventseva E.V."/>
            <person name="Kadowaki T."/>
            <person name="Bork P."/>
            <person name="Aranda M."/>
            <person name="Bao R."/>
            <person name="Beermann A."/>
            <person name="Berns N."/>
            <person name="Bolognesi R."/>
            <person name="Bonneton F."/>
            <person name="Bopp D."/>
            <person name="Brown S.J."/>
            <person name="Bucher G."/>
            <person name="Butts T."/>
            <person name="Chaumot A."/>
            <person name="Denell R.E."/>
            <person name="Ferrier D.E."/>
            <person name="Friedrich M."/>
            <person name="Gordon C.M."/>
            <person name="Jindra M."/>
            <person name="Klingler M."/>
            <person name="Lan Q."/>
            <person name="Lattorff H.M."/>
            <person name="Laudet V."/>
            <person name="von Levetsow C."/>
            <person name="Liu Z."/>
            <person name="Lutz R."/>
            <person name="Lynch J.A."/>
            <person name="da Fonseca R.N."/>
            <person name="Posnien N."/>
            <person name="Reuter R."/>
            <person name="Roth S."/>
            <person name="Savard J."/>
            <person name="Schinko J.B."/>
            <person name="Schmitt C."/>
            <person name="Schoppmeier M."/>
            <person name="Schroder R."/>
            <person name="Shippy T.D."/>
            <person name="Simonnet F."/>
            <person name="Marques-Souza H."/>
            <person name="Tautz D."/>
            <person name="Tomoyasu Y."/>
            <person name="Trauner J."/>
            <person name="Van der Zee M."/>
            <person name="Vervoort M."/>
            <person name="Wittkopp N."/>
            <person name="Wimmer E.A."/>
            <person name="Yang X."/>
            <person name="Jones A.K."/>
            <person name="Sattelle D.B."/>
            <person name="Ebert P.R."/>
            <person name="Nelson D."/>
            <person name="Scott J.G."/>
            <person name="Beeman R.W."/>
            <person name="Muthukrishnan S."/>
            <person name="Kramer K.J."/>
            <person name="Arakane Y."/>
            <person name="Beeman R.W."/>
            <person name="Zhu Q."/>
            <person name="Hogenkamp D."/>
            <person name="Dixit R."/>
            <person name="Oppert B."/>
            <person name="Jiang H."/>
            <person name="Zou Z."/>
            <person name="Marshall J."/>
            <person name="Elpidina E."/>
            <person name="Vinokurov K."/>
            <person name="Oppert C."/>
            <person name="Zou Z."/>
            <person name="Evans J."/>
            <person name="Lu Z."/>
            <person name="Zhao P."/>
            <person name="Sumathipala N."/>
            <person name="Altincicek B."/>
            <person name="Vilcinskas A."/>
            <person name="Williams M."/>
            <person name="Hultmark D."/>
            <person name="Hetru C."/>
            <person name="Jiang H."/>
            <person name="Grimmelikhuijzen C.J."/>
            <person name="Hauser F."/>
            <person name="Cazzamali G."/>
            <person name="Williamson M."/>
            <person name="Park Y."/>
            <person name="Li B."/>
            <person name="Tanaka Y."/>
            <person name="Predel R."/>
            <person name="Neupert S."/>
            <person name="Schachtner J."/>
            <person name="Verleyen P."/>
            <person name="Raible F."/>
            <person name="Bork P."/>
            <person name="Friedrich M."/>
            <person name="Walden K.K."/>
            <person name="Robertson H.M."/>
            <person name="Angeli S."/>
            <person name="Foret S."/>
            <person name="Bucher G."/>
            <person name="Schuetz S."/>
            <person name="Maleszka R."/>
            <person name="Wimmer E.A."/>
            <person name="Beeman R.W."/>
            <person name="Lorenzen M."/>
            <person name="Tomoyasu Y."/>
            <person name="Miller S.C."/>
            <person name="Grossmann D."/>
            <person name="Bucher G."/>
        </authorList>
    </citation>
    <scope>NUCLEOTIDE SEQUENCE [LARGE SCALE GENOMIC DNA]</scope>
    <source>
        <strain evidence="7 8">Georgia GA2</strain>
    </source>
</reference>
<dbReference type="Pfam" id="PF09360">
    <property type="entry name" value="zf-CDGSH"/>
    <property type="match status" value="2"/>
</dbReference>
<dbReference type="InterPro" id="IPR052950">
    <property type="entry name" value="CISD"/>
</dbReference>
<dbReference type="GO" id="GO:0005739">
    <property type="term" value="C:mitochondrion"/>
    <property type="evidence" value="ECO:0000318"/>
    <property type="project" value="GO_Central"/>
</dbReference>
<keyword evidence="3" id="KW-0408">Iron</keyword>
<dbReference type="OrthoDB" id="15717at2759"/>